<dbReference type="GO" id="GO:0005829">
    <property type="term" value="C:cytosol"/>
    <property type="evidence" value="ECO:0007669"/>
    <property type="project" value="TreeGrafter"/>
</dbReference>
<dbReference type="GO" id="GO:0004765">
    <property type="term" value="F:shikimate kinase activity"/>
    <property type="evidence" value="ECO:0007669"/>
    <property type="project" value="UniProtKB-EC"/>
</dbReference>
<evidence type="ECO:0000313" key="11">
    <source>
        <dbReference type="EMBL" id="CAB4670992.1"/>
    </source>
</evidence>
<sequence>MTSSAAPATKPVLVLVGAPGAGKSSIGRRVANRLNVSFVDTDQLIENSAGMSVSDIFVTLGEAEFRRIEQETVATALREQIGVVALGGGAVMNEGTGALLGQQCVVWLRVNVSDAVNRVGMNTARPLLLGNVRGQLKSLMDERTPAYEAVSTYVVDTSGKSLKVVADEVAALVGGHESD</sequence>
<protein>
    <recommendedName>
        <fullName evidence="3">shikimate kinase</fullName>
        <ecNumber evidence="3">2.7.1.71</ecNumber>
    </recommendedName>
</protein>
<comment type="pathway">
    <text evidence="1">Metabolic intermediate biosynthesis; chorismate biosynthesis; chorismate from D-erythrose 4-phosphate and phosphoenolpyruvate: step 5/7.</text>
</comment>
<dbReference type="AlphaFoldDB" id="A0A6J6MAX0"/>
<keyword evidence="6" id="KW-0547">Nucleotide-binding</keyword>
<reference evidence="11" key="1">
    <citation type="submission" date="2020-05" db="EMBL/GenBank/DDBJ databases">
        <authorList>
            <person name="Chiriac C."/>
            <person name="Salcher M."/>
            <person name="Ghai R."/>
            <person name="Kavagutti S V."/>
        </authorList>
    </citation>
    <scope>NUCLEOTIDE SEQUENCE</scope>
</reference>
<dbReference type="GO" id="GO:0009423">
    <property type="term" value="P:chorismate biosynthetic process"/>
    <property type="evidence" value="ECO:0007669"/>
    <property type="project" value="UniProtKB-UniPathway"/>
</dbReference>
<dbReference type="InterPro" id="IPR000623">
    <property type="entry name" value="Shikimate_kinase/TSH1"/>
</dbReference>
<dbReference type="EC" id="2.7.1.71" evidence="3"/>
<dbReference type="EMBL" id="CAEZWW010000057">
    <property type="protein sequence ID" value="CAB4670992.1"/>
    <property type="molecule type" value="Genomic_DNA"/>
</dbReference>
<evidence type="ECO:0000256" key="6">
    <source>
        <dbReference type="ARBA" id="ARBA00022741"/>
    </source>
</evidence>
<keyword evidence="8" id="KW-0067">ATP-binding</keyword>
<gene>
    <name evidence="11" type="ORF">UFOPK2310_00611</name>
</gene>
<dbReference type="Pfam" id="PF01202">
    <property type="entry name" value="SKI"/>
    <property type="match status" value="1"/>
</dbReference>
<accession>A0A6J6MAX0</accession>
<dbReference type="PANTHER" id="PTHR21087:SF16">
    <property type="entry name" value="SHIKIMATE KINASE 1, CHLOROPLASTIC"/>
    <property type="match status" value="1"/>
</dbReference>
<evidence type="ECO:0000256" key="10">
    <source>
        <dbReference type="ARBA" id="ARBA00048567"/>
    </source>
</evidence>
<dbReference type="PROSITE" id="PS01128">
    <property type="entry name" value="SHIKIMATE_KINASE"/>
    <property type="match status" value="1"/>
</dbReference>
<evidence type="ECO:0000256" key="4">
    <source>
        <dbReference type="ARBA" id="ARBA00022605"/>
    </source>
</evidence>
<evidence type="ECO:0000256" key="7">
    <source>
        <dbReference type="ARBA" id="ARBA00022777"/>
    </source>
</evidence>
<dbReference type="Gene3D" id="3.40.50.300">
    <property type="entry name" value="P-loop containing nucleotide triphosphate hydrolases"/>
    <property type="match status" value="1"/>
</dbReference>
<keyword evidence="4" id="KW-0028">Amino-acid biosynthesis</keyword>
<evidence type="ECO:0000256" key="5">
    <source>
        <dbReference type="ARBA" id="ARBA00022679"/>
    </source>
</evidence>
<dbReference type="UniPathway" id="UPA00053">
    <property type="reaction ID" value="UER00088"/>
</dbReference>
<comment type="similarity">
    <text evidence="2">Belongs to the shikimate kinase family.</text>
</comment>
<dbReference type="GO" id="GO:0005524">
    <property type="term" value="F:ATP binding"/>
    <property type="evidence" value="ECO:0007669"/>
    <property type="project" value="UniProtKB-KW"/>
</dbReference>
<keyword evidence="7" id="KW-0418">Kinase</keyword>
<dbReference type="HAMAP" id="MF_00109">
    <property type="entry name" value="Shikimate_kinase"/>
    <property type="match status" value="1"/>
</dbReference>
<dbReference type="PANTHER" id="PTHR21087">
    <property type="entry name" value="SHIKIMATE KINASE"/>
    <property type="match status" value="1"/>
</dbReference>
<name>A0A6J6MAX0_9ZZZZ</name>
<organism evidence="11">
    <name type="scientific">freshwater metagenome</name>
    <dbReference type="NCBI Taxonomy" id="449393"/>
    <lineage>
        <taxon>unclassified sequences</taxon>
        <taxon>metagenomes</taxon>
        <taxon>ecological metagenomes</taxon>
    </lineage>
</organism>
<dbReference type="SUPFAM" id="SSF52540">
    <property type="entry name" value="P-loop containing nucleoside triphosphate hydrolases"/>
    <property type="match status" value="1"/>
</dbReference>
<dbReference type="CDD" id="cd00464">
    <property type="entry name" value="SK"/>
    <property type="match status" value="1"/>
</dbReference>
<dbReference type="InterPro" id="IPR023000">
    <property type="entry name" value="Shikimate_kinase_CS"/>
</dbReference>
<comment type="catalytic activity">
    <reaction evidence="10">
        <text>shikimate + ATP = 3-phosphoshikimate + ADP + H(+)</text>
        <dbReference type="Rhea" id="RHEA:13121"/>
        <dbReference type="ChEBI" id="CHEBI:15378"/>
        <dbReference type="ChEBI" id="CHEBI:30616"/>
        <dbReference type="ChEBI" id="CHEBI:36208"/>
        <dbReference type="ChEBI" id="CHEBI:145989"/>
        <dbReference type="ChEBI" id="CHEBI:456216"/>
        <dbReference type="EC" id="2.7.1.71"/>
    </reaction>
</comment>
<proteinExistence type="inferred from homology"/>
<dbReference type="PRINTS" id="PR01100">
    <property type="entry name" value="SHIKIMTKNASE"/>
</dbReference>
<evidence type="ECO:0000256" key="3">
    <source>
        <dbReference type="ARBA" id="ARBA00012154"/>
    </source>
</evidence>
<evidence type="ECO:0000256" key="1">
    <source>
        <dbReference type="ARBA" id="ARBA00004842"/>
    </source>
</evidence>
<dbReference type="GO" id="GO:0008652">
    <property type="term" value="P:amino acid biosynthetic process"/>
    <property type="evidence" value="ECO:0007669"/>
    <property type="project" value="UniProtKB-KW"/>
</dbReference>
<evidence type="ECO:0000256" key="8">
    <source>
        <dbReference type="ARBA" id="ARBA00022840"/>
    </source>
</evidence>
<dbReference type="InterPro" id="IPR031322">
    <property type="entry name" value="Shikimate/glucono_kinase"/>
</dbReference>
<evidence type="ECO:0000256" key="2">
    <source>
        <dbReference type="ARBA" id="ARBA00006997"/>
    </source>
</evidence>
<evidence type="ECO:0000256" key="9">
    <source>
        <dbReference type="ARBA" id="ARBA00023141"/>
    </source>
</evidence>
<keyword evidence="9" id="KW-0057">Aromatic amino acid biosynthesis</keyword>
<dbReference type="GO" id="GO:0009073">
    <property type="term" value="P:aromatic amino acid family biosynthetic process"/>
    <property type="evidence" value="ECO:0007669"/>
    <property type="project" value="UniProtKB-KW"/>
</dbReference>
<keyword evidence="5" id="KW-0808">Transferase</keyword>
<dbReference type="InterPro" id="IPR027417">
    <property type="entry name" value="P-loop_NTPase"/>
</dbReference>